<name>F5YDN4_LEAAZ</name>
<dbReference type="PANTHER" id="PTHR10457:SF7">
    <property type="entry name" value="GALACTOKINASE-RELATED"/>
    <property type="match status" value="1"/>
</dbReference>
<protein>
    <submittedName>
        <fullName evidence="8">Galactokinase</fullName>
    </submittedName>
</protein>
<dbReference type="Gene3D" id="3.30.70.890">
    <property type="entry name" value="GHMP kinase, C-terminal domain"/>
    <property type="match status" value="1"/>
</dbReference>
<dbReference type="InterPro" id="IPR006204">
    <property type="entry name" value="GHMP_kinase_N_dom"/>
</dbReference>
<evidence type="ECO:0000259" key="7">
    <source>
        <dbReference type="Pfam" id="PF10509"/>
    </source>
</evidence>
<evidence type="ECO:0000256" key="1">
    <source>
        <dbReference type="ARBA" id="ARBA00006566"/>
    </source>
</evidence>
<dbReference type="PRINTS" id="PR00959">
    <property type="entry name" value="MEVGALKINASE"/>
</dbReference>
<proteinExistence type="inferred from homology"/>
<dbReference type="GO" id="GO:0005524">
    <property type="term" value="F:ATP binding"/>
    <property type="evidence" value="ECO:0007669"/>
    <property type="project" value="UniProtKB-KW"/>
</dbReference>
<dbReference type="PROSITE" id="PS00627">
    <property type="entry name" value="GHMP_KINASES_ATP"/>
    <property type="match status" value="1"/>
</dbReference>
<reference evidence="8 9" key="2">
    <citation type="journal article" date="2011" name="ISME J.">
        <title>RNA-seq reveals cooperative metabolic interactions between two termite-gut spirochete species in co-culture.</title>
        <authorList>
            <person name="Rosenthal A.Z."/>
            <person name="Matson E.G."/>
            <person name="Eldar A."/>
            <person name="Leadbetter J.R."/>
        </authorList>
    </citation>
    <scope>NUCLEOTIDE SEQUENCE [LARGE SCALE GENOMIC DNA]</scope>
    <source>
        <strain evidence="9">ATCC BAA-888 / DSM 13862 / ZAS-9</strain>
    </source>
</reference>
<accession>F5YDN4</accession>
<evidence type="ECO:0000256" key="5">
    <source>
        <dbReference type="ARBA" id="ARBA00022840"/>
    </source>
</evidence>
<dbReference type="KEGG" id="taz:TREAZ_2731"/>
<dbReference type="InterPro" id="IPR020568">
    <property type="entry name" value="Ribosomal_Su5_D2-typ_SF"/>
</dbReference>
<dbReference type="GO" id="GO:0006012">
    <property type="term" value="P:galactose metabolic process"/>
    <property type="evidence" value="ECO:0007669"/>
    <property type="project" value="InterPro"/>
</dbReference>
<dbReference type="InterPro" id="IPR006203">
    <property type="entry name" value="GHMP_knse_ATP-bd_CS"/>
</dbReference>
<dbReference type="PANTHER" id="PTHR10457">
    <property type="entry name" value="MEVALONATE KINASE/GALACTOKINASE"/>
    <property type="match status" value="1"/>
</dbReference>
<dbReference type="STRING" id="545695.TREAZ_2731"/>
<dbReference type="InParanoid" id="F5YDN4"/>
<dbReference type="InterPro" id="IPR036554">
    <property type="entry name" value="GHMP_kinase_C_sf"/>
</dbReference>
<dbReference type="HOGENOM" id="CLU_017814_8_0_12"/>
<dbReference type="RefSeq" id="WP_015712803.1">
    <property type="nucleotide sequence ID" value="NC_015577.1"/>
</dbReference>
<dbReference type="AlphaFoldDB" id="F5YDN4"/>
<dbReference type="InterPro" id="IPR000705">
    <property type="entry name" value="Galactokinase"/>
</dbReference>
<reference evidence="9" key="1">
    <citation type="submission" date="2009-12" db="EMBL/GenBank/DDBJ databases">
        <title>Complete sequence of Treponema azotonutricium strain ZAS-9.</title>
        <authorList>
            <person name="Tetu S.G."/>
            <person name="Matson E."/>
            <person name="Ren Q."/>
            <person name="Seshadri R."/>
            <person name="Elbourne L."/>
            <person name="Hassan K.A."/>
            <person name="Durkin A."/>
            <person name="Radune D."/>
            <person name="Mohamoud Y."/>
            <person name="Shay R."/>
            <person name="Jin S."/>
            <person name="Zhang X."/>
            <person name="Lucey K."/>
            <person name="Ballor N.R."/>
            <person name="Ottesen E."/>
            <person name="Rosenthal R."/>
            <person name="Allen A."/>
            <person name="Leadbetter J.R."/>
            <person name="Paulsen I.T."/>
        </authorList>
    </citation>
    <scope>NUCLEOTIDE SEQUENCE [LARGE SCALE GENOMIC DNA]</scope>
    <source>
        <strain evidence="9">ATCC BAA-888 / DSM 13862 / ZAS-9</strain>
    </source>
</reference>
<evidence type="ECO:0000313" key="9">
    <source>
        <dbReference type="Proteomes" id="UP000009222"/>
    </source>
</evidence>
<keyword evidence="9" id="KW-1185">Reference proteome</keyword>
<feature type="domain" description="Galactokinase N-terminal" evidence="7">
    <location>
        <begin position="63"/>
        <end position="100"/>
    </location>
</feature>
<evidence type="ECO:0000256" key="4">
    <source>
        <dbReference type="ARBA" id="ARBA00022777"/>
    </source>
</evidence>
<feature type="domain" description="GHMP kinase N-terminal" evidence="6">
    <location>
        <begin position="137"/>
        <end position="224"/>
    </location>
</feature>
<organism evidence="8 9">
    <name type="scientific">Leadbettera azotonutricia (strain ATCC BAA-888 / DSM 13862 / ZAS-9)</name>
    <name type="common">Treponema azotonutricium</name>
    <dbReference type="NCBI Taxonomy" id="545695"/>
    <lineage>
        <taxon>Bacteria</taxon>
        <taxon>Pseudomonadati</taxon>
        <taxon>Spirochaetota</taxon>
        <taxon>Spirochaetia</taxon>
        <taxon>Spirochaetales</taxon>
        <taxon>Breznakiellaceae</taxon>
        <taxon>Leadbettera</taxon>
    </lineage>
</organism>
<evidence type="ECO:0000259" key="6">
    <source>
        <dbReference type="Pfam" id="PF00288"/>
    </source>
</evidence>
<keyword evidence="4 8" id="KW-0418">Kinase</keyword>
<dbReference type="Proteomes" id="UP000009222">
    <property type="component" value="Chromosome"/>
</dbReference>
<dbReference type="SUPFAM" id="SSF55060">
    <property type="entry name" value="GHMP Kinase, C-terminal domain"/>
    <property type="match status" value="1"/>
</dbReference>
<dbReference type="GO" id="GO:0004335">
    <property type="term" value="F:galactokinase activity"/>
    <property type="evidence" value="ECO:0007669"/>
    <property type="project" value="InterPro"/>
</dbReference>
<dbReference type="PRINTS" id="PR00473">
    <property type="entry name" value="GALCTOKINASE"/>
</dbReference>
<keyword evidence="3" id="KW-0547">Nucleotide-binding</keyword>
<dbReference type="Pfam" id="PF00288">
    <property type="entry name" value="GHMP_kinases_N"/>
    <property type="match status" value="1"/>
</dbReference>
<keyword evidence="2" id="KW-0808">Transferase</keyword>
<comment type="similarity">
    <text evidence="1">Belongs to the GHMP kinase family. GalK subfamily.</text>
</comment>
<dbReference type="SUPFAM" id="SSF54211">
    <property type="entry name" value="Ribosomal protein S5 domain 2-like"/>
    <property type="match status" value="1"/>
</dbReference>
<dbReference type="Gene3D" id="3.30.230.10">
    <property type="match status" value="1"/>
</dbReference>
<evidence type="ECO:0000256" key="3">
    <source>
        <dbReference type="ARBA" id="ARBA00022741"/>
    </source>
</evidence>
<evidence type="ECO:0000313" key="8">
    <source>
        <dbReference type="EMBL" id="AEF83326.1"/>
    </source>
</evidence>
<dbReference type="Pfam" id="PF10509">
    <property type="entry name" value="GalKase_gal_bdg"/>
    <property type="match status" value="1"/>
</dbReference>
<dbReference type="InterPro" id="IPR019539">
    <property type="entry name" value="GalKase_N"/>
</dbReference>
<dbReference type="InterPro" id="IPR014721">
    <property type="entry name" value="Ribsml_uS5_D2-typ_fold_subgr"/>
</dbReference>
<evidence type="ECO:0000256" key="2">
    <source>
        <dbReference type="ARBA" id="ARBA00022679"/>
    </source>
</evidence>
<gene>
    <name evidence="8" type="ordered locus">TREAZ_2731</name>
</gene>
<dbReference type="EMBL" id="CP001841">
    <property type="protein sequence ID" value="AEF83326.1"/>
    <property type="molecule type" value="Genomic_DNA"/>
</dbReference>
<keyword evidence="5" id="KW-0067">ATP-binding</keyword>
<dbReference type="eggNOG" id="COG0153">
    <property type="taxonomic scope" value="Bacteria"/>
</dbReference>
<dbReference type="GO" id="GO:0005829">
    <property type="term" value="C:cytosol"/>
    <property type="evidence" value="ECO:0007669"/>
    <property type="project" value="TreeGrafter"/>
</dbReference>
<sequence length="452" mass="48172">MTGKELLAGLDSTKAAELFTKLYGSAGVESAKQRYASLIEGILKDKPDWFPRAGFPEVGGELRIFTAAGRTELGGNHTDHNRGKVLAASIQLDSVAIVAPRKDKKVFFRSTGYPDVIVDLSDLSLNEKEKGTTEALVRGIAAELTARGTPVGGFTVNAASTVLPGSGLSSSASVEVLFGRIFDCLYASGKRTALEIAQIGQKAENSYFGKPCGLMDQTACASGGAVAIDFGDPKNPLVRQIDFDLAAEGFALCVVDTHGNHADLTPDYAAIPGEMKAVAAHFGKAVLREVDEETVLAHASEIRKAAGDRALLRALHFYSENRKVDAMLQALEGMKAASDGNAKKSALETFLNLVNKSGDSSWELLQNVYSPKNPGEQGVSLALALTRDFLERSCKGSGACRVHGGGFAGTIQVYLPLDALEDYRRRIETFFGPKSVTVLRIRPIGAAELLFL</sequence>
<dbReference type="OrthoDB" id="250531at2"/>